<comment type="caution">
    <text evidence="3">The sequence shown here is derived from an EMBL/GenBank/DDBJ whole genome shotgun (WGS) entry which is preliminary data.</text>
</comment>
<dbReference type="InterPro" id="IPR029021">
    <property type="entry name" value="Prot-tyrosine_phosphatase-like"/>
</dbReference>
<evidence type="ECO:0000259" key="2">
    <source>
        <dbReference type="PROSITE" id="PS50056"/>
    </source>
</evidence>
<feature type="compositionally biased region" description="Polar residues" evidence="1">
    <location>
        <begin position="612"/>
        <end position="624"/>
    </location>
</feature>
<dbReference type="PANTHER" id="PTHR43798">
    <property type="entry name" value="MONOACYLGLYCEROL LIPASE"/>
    <property type="match status" value="1"/>
</dbReference>
<dbReference type="GO" id="GO:0016020">
    <property type="term" value="C:membrane"/>
    <property type="evidence" value="ECO:0007669"/>
    <property type="project" value="TreeGrafter"/>
</dbReference>
<dbReference type="Pfam" id="PF12697">
    <property type="entry name" value="Abhydrolase_6"/>
    <property type="match status" value="1"/>
</dbReference>
<dbReference type="Gene3D" id="3.40.50.1820">
    <property type="entry name" value="alpha/beta hydrolase"/>
    <property type="match status" value="1"/>
</dbReference>
<name>A0A9N9PQV7_9HELO</name>
<feature type="compositionally biased region" description="Basic and acidic residues" evidence="1">
    <location>
        <begin position="548"/>
        <end position="560"/>
    </location>
</feature>
<feature type="region of interest" description="Disordered" evidence="1">
    <location>
        <begin position="544"/>
        <end position="632"/>
    </location>
</feature>
<evidence type="ECO:0000313" key="3">
    <source>
        <dbReference type="EMBL" id="CAG8956196.1"/>
    </source>
</evidence>
<dbReference type="Gene3D" id="3.90.190.10">
    <property type="entry name" value="Protein tyrosine phosphatase superfamily"/>
    <property type="match status" value="1"/>
</dbReference>
<dbReference type="SUPFAM" id="SSF53474">
    <property type="entry name" value="alpha/beta-Hydrolases"/>
    <property type="match status" value="1"/>
</dbReference>
<dbReference type="CDD" id="cd14502">
    <property type="entry name" value="RNA_5'-triphosphatase"/>
    <property type="match status" value="1"/>
</dbReference>
<dbReference type="OrthoDB" id="428974at2759"/>
<evidence type="ECO:0000256" key="1">
    <source>
        <dbReference type="SAM" id="MobiDB-lite"/>
    </source>
</evidence>
<sequence>MMVDDGGKASPLQHLSSKGIYSYMKLIYERWQVCSRNSRASMRLTTCCQNAKPQQDNPAACSRPWPSAYDASHEASSPDIYGQDAPVTIAVTIPVANSRVAQARKPACIPLDPSMRAAFNVSRPGETTEPFQRGHVAVICPSISLSSSCVSFSAAPSFYLETMGFLPSWSCLLILQLAATAPALPDSISSTTNKISLQFTAVVSAYHRILPRLSQGKLDIWEMVLCASLPLLVWWTQRRWRESNSASLTSTEETKYGAKAEANDPQLLKKHSKLQTYTTSKYTYTNIRVFFREHPQYEKLPTTPAPLPLLVFIHGLGGSVAQFNPLLTSLVNLASCLAIDLPGCGLSEFDERSWDAYKIENLAELVGIAIAEHRAPGQGVVLIGHSLGCSIAALIASKTFTSPNLVRDHIIGLVAICPRAEPPTEKEVALFNKLLLIPSPVFNLWRRWDRRGGKDSASVQRFVGPDADDQTKLLQCRFNEQSRTPVWRRMASGTLPKYQNGIAKDGIPGRNIWAGVNMPVFLVAGEADHVTKPENIEKISSFLSKSTDIQERPSDEREPTVMDAAAPIDSEVTTDERFSVPPPNKRTISGIRDQDFLEHEDLTLEDPHEDPSTPNETLTATPPQESKPKKTLKTSILPAPASHAMLYQPAEVRILGGLISDFLAKHISPRLDLGWQLSYLSSSGKWDVKNLAKWQAVKPVSEPINSVFRAMKTLREVDPTHSPLVFVKDWGSQIKDIVDISHEAPVYDPKGLEKGGIRYHKFPTVSKIPPTEAEVDEFILFIDKIREEQKTRAVEEGWDMNDVYIGVHCHYGFNRTGFFLVSYLKERCGFTLEGAIAEFAKKRPKGIKHAHFLDTLYVRYCKGLKRAPTI</sequence>
<feature type="compositionally biased region" description="Basic and acidic residues" evidence="1">
    <location>
        <begin position="592"/>
        <end position="611"/>
    </location>
</feature>
<evidence type="ECO:0000313" key="4">
    <source>
        <dbReference type="Proteomes" id="UP000696280"/>
    </source>
</evidence>
<protein>
    <recommendedName>
        <fullName evidence="2">Tyrosine specific protein phosphatases domain-containing protein</fullName>
    </recommendedName>
</protein>
<dbReference type="PROSITE" id="PS50056">
    <property type="entry name" value="TYR_PHOSPHATASE_2"/>
    <property type="match status" value="1"/>
</dbReference>
<dbReference type="InterPro" id="IPR050266">
    <property type="entry name" value="AB_hydrolase_sf"/>
</dbReference>
<organism evidence="3 4">
    <name type="scientific">Hymenoscyphus fraxineus</name>
    <dbReference type="NCBI Taxonomy" id="746836"/>
    <lineage>
        <taxon>Eukaryota</taxon>
        <taxon>Fungi</taxon>
        <taxon>Dikarya</taxon>
        <taxon>Ascomycota</taxon>
        <taxon>Pezizomycotina</taxon>
        <taxon>Leotiomycetes</taxon>
        <taxon>Helotiales</taxon>
        <taxon>Helotiaceae</taxon>
        <taxon>Hymenoscyphus</taxon>
    </lineage>
</organism>
<dbReference type="GO" id="GO:0047372">
    <property type="term" value="F:monoacylglycerol lipase activity"/>
    <property type="evidence" value="ECO:0007669"/>
    <property type="project" value="TreeGrafter"/>
</dbReference>
<feature type="domain" description="Tyrosine specific protein phosphatases" evidence="2">
    <location>
        <begin position="776"/>
        <end position="848"/>
    </location>
</feature>
<dbReference type="InterPro" id="IPR016130">
    <property type="entry name" value="Tyr_Pase_AS"/>
</dbReference>
<dbReference type="InterPro" id="IPR000387">
    <property type="entry name" value="Tyr_Pase_dom"/>
</dbReference>
<proteinExistence type="predicted"/>
<dbReference type="SUPFAM" id="SSF52799">
    <property type="entry name" value="(Phosphotyrosine protein) phosphatases II"/>
    <property type="match status" value="1"/>
</dbReference>
<dbReference type="InterPro" id="IPR000073">
    <property type="entry name" value="AB_hydrolase_1"/>
</dbReference>
<dbReference type="EMBL" id="CAJVRL010000069">
    <property type="protein sequence ID" value="CAG8956196.1"/>
    <property type="molecule type" value="Genomic_DNA"/>
</dbReference>
<dbReference type="Proteomes" id="UP000696280">
    <property type="component" value="Unassembled WGS sequence"/>
</dbReference>
<gene>
    <name evidence="3" type="ORF">HYFRA_00012113</name>
</gene>
<keyword evidence="4" id="KW-1185">Reference proteome</keyword>
<dbReference type="PROSITE" id="PS00383">
    <property type="entry name" value="TYR_PHOSPHATASE_1"/>
    <property type="match status" value="1"/>
</dbReference>
<reference evidence="3" key="1">
    <citation type="submission" date="2021-07" db="EMBL/GenBank/DDBJ databases">
        <authorList>
            <person name="Durling M."/>
        </authorList>
    </citation>
    <scope>NUCLEOTIDE SEQUENCE</scope>
</reference>
<dbReference type="PANTHER" id="PTHR43798:SF5">
    <property type="entry name" value="MONOACYLGLYCEROL LIPASE ABHD6"/>
    <property type="match status" value="1"/>
</dbReference>
<accession>A0A9N9PQV7</accession>
<dbReference type="AlphaFoldDB" id="A0A9N9PQV7"/>
<dbReference type="FunFam" id="3.90.190.10:FF:000090">
    <property type="entry name" value="Dual specificity phosphatase catalytic domain protein"/>
    <property type="match status" value="1"/>
</dbReference>
<dbReference type="FunFam" id="3.40.50.1820:FF:000273">
    <property type="entry name" value="Dual specificity phosphatase catalytic domain protein"/>
    <property type="match status" value="1"/>
</dbReference>
<dbReference type="InterPro" id="IPR029058">
    <property type="entry name" value="AB_hydrolase_fold"/>
</dbReference>
<dbReference type="GO" id="GO:0046464">
    <property type="term" value="P:acylglycerol catabolic process"/>
    <property type="evidence" value="ECO:0007669"/>
    <property type="project" value="TreeGrafter"/>
</dbReference>